<dbReference type="EMBL" id="CP013729">
    <property type="protein sequence ID" value="ALV06457.1"/>
    <property type="molecule type" value="Genomic_DNA"/>
</dbReference>
<dbReference type="STRING" id="76731.RD2015_1981"/>
<proteinExistence type="predicted"/>
<organism evidence="1 2">
    <name type="scientific">Roseateles depolymerans</name>
    <dbReference type="NCBI Taxonomy" id="76731"/>
    <lineage>
        <taxon>Bacteria</taxon>
        <taxon>Pseudomonadati</taxon>
        <taxon>Pseudomonadota</taxon>
        <taxon>Betaproteobacteria</taxon>
        <taxon>Burkholderiales</taxon>
        <taxon>Sphaerotilaceae</taxon>
        <taxon>Roseateles</taxon>
    </lineage>
</organism>
<sequence precursor="true">MRRLSTVLSSLRVLGVVSASFLALATSAHAQAEVSFKDPDKFSDLGETHWDRQNAMKQLEEHIKRQADRELAGKQLKIEFTDIDLAGELEPRVAANRIRVLRTVTIPRLEFTYTLSENGKVLEQGKATINDLNYQNSTNRYFDSEPFRYEKKLLDDWMAKELLHKDRLARTGP</sequence>
<dbReference type="AlphaFoldDB" id="A0A0U3MDS1"/>
<dbReference type="Pfam" id="PF11454">
    <property type="entry name" value="DUF3016"/>
    <property type="match status" value="1"/>
</dbReference>
<evidence type="ECO:0000313" key="1">
    <source>
        <dbReference type="EMBL" id="ALV06457.1"/>
    </source>
</evidence>
<dbReference type="OrthoDB" id="195620at2"/>
<dbReference type="RefSeq" id="WP_058934740.1">
    <property type="nucleotide sequence ID" value="NZ_CP013729.1"/>
</dbReference>
<reference evidence="1 2" key="1">
    <citation type="submission" date="2015-12" db="EMBL/GenBank/DDBJ databases">
        <title>Complete genome of Roseateles depolymerans KCTC 42856.</title>
        <authorList>
            <person name="Kim K.M."/>
        </authorList>
    </citation>
    <scope>NUCLEOTIDE SEQUENCE [LARGE SCALE GENOMIC DNA]</scope>
    <source>
        <strain evidence="1 2">KCTC 42856</strain>
    </source>
</reference>
<keyword evidence="2" id="KW-1185">Reference proteome</keyword>
<dbReference type="KEGG" id="rdp:RD2015_1981"/>
<dbReference type="Proteomes" id="UP000060699">
    <property type="component" value="Chromosome"/>
</dbReference>
<evidence type="ECO:0000313" key="2">
    <source>
        <dbReference type="Proteomes" id="UP000060699"/>
    </source>
</evidence>
<protein>
    <submittedName>
        <fullName evidence="1">Uncharacterized protein</fullName>
    </submittedName>
</protein>
<name>A0A0U3MDS1_9BURK</name>
<gene>
    <name evidence="1" type="ORF">RD2015_1981</name>
</gene>
<accession>A0A0U3MDS1</accession>
<dbReference type="InterPro" id="IPR021557">
    <property type="entry name" value="DUF3016"/>
</dbReference>